<evidence type="ECO:0000313" key="2">
    <source>
        <dbReference type="Proteomes" id="UP000015530"/>
    </source>
</evidence>
<reference evidence="2" key="1">
    <citation type="journal article" date="2013" name="Mol. Plant Microbe Interact.">
        <title>Global aspects of pacC regulation of pathogenicity genes in Colletotrichum gloeosporioides as revealed by transcriptome analysis.</title>
        <authorList>
            <person name="Alkan N."/>
            <person name="Meng X."/>
            <person name="Friedlander G."/>
            <person name="Reuveni E."/>
            <person name="Sukno S."/>
            <person name="Sherman A."/>
            <person name="Thon M."/>
            <person name="Fluhr R."/>
            <person name="Prusky D."/>
        </authorList>
    </citation>
    <scope>NUCLEOTIDE SEQUENCE [LARGE SCALE GENOMIC DNA]</scope>
    <source>
        <strain evidence="2">Cg-14</strain>
    </source>
</reference>
<sequence length="102" mass="10975">MAKAKPLAGQKQQFYTASSPLVIEGPLNLHTHRTALQSEDAHAVQGSQYLAAAARKTQYSHCTVQLSFTLYCAVHLGRGQPAAATATLWTTPAAEKLADQRL</sequence>
<dbReference type="Proteomes" id="UP000015530">
    <property type="component" value="Unassembled WGS sequence"/>
</dbReference>
<comment type="caution">
    <text evidence="1">The sequence shown here is derived from an EMBL/GenBank/DDBJ whole genome shotgun (WGS) entry which is preliminary data.</text>
</comment>
<organism evidence="1 2">
    <name type="scientific">Colletotrichum gloeosporioides (strain Cg-14)</name>
    <name type="common">Anthracnose fungus</name>
    <name type="synonym">Glomerella cingulata</name>
    <dbReference type="NCBI Taxonomy" id="1237896"/>
    <lineage>
        <taxon>Eukaryota</taxon>
        <taxon>Fungi</taxon>
        <taxon>Dikarya</taxon>
        <taxon>Ascomycota</taxon>
        <taxon>Pezizomycotina</taxon>
        <taxon>Sordariomycetes</taxon>
        <taxon>Hypocreomycetidae</taxon>
        <taxon>Glomerellales</taxon>
        <taxon>Glomerellaceae</taxon>
        <taxon>Colletotrichum</taxon>
        <taxon>Colletotrichum gloeosporioides species complex</taxon>
    </lineage>
</organism>
<accession>T0LFG4</accession>
<dbReference type="HOGENOM" id="CLU_2277280_0_0_1"/>
<proteinExistence type="predicted"/>
<protein>
    <submittedName>
        <fullName evidence="1">Uncharacterized protein</fullName>
    </submittedName>
</protein>
<evidence type="ECO:0000313" key="1">
    <source>
        <dbReference type="EMBL" id="EQB50336.1"/>
    </source>
</evidence>
<name>T0LFG4_COLGC</name>
<dbReference type="AlphaFoldDB" id="T0LFG4"/>
<dbReference type="EMBL" id="AMYD01002081">
    <property type="protein sequence ID" value="EQB50336.1"/>
    <property type="molecule type" value="Genomic_DNA"/>
</dbReference>
<gene>
    <name evidence="1" type="ORF">CGLO_10234</name>
</gene>